<dbReference type="PANTHER" id="PTHR47755">
    <property type="entry name" value="CELL DIVISION PROTEIN FTSX"/>
    <property type="match status" value="1"/>
</dbReference>
<evidence type="ECO:0000256" key="1">
    <source>
        <dbReference type="ARBA" id="ARBA00004651"/>
    </source>
</evidence>
<keyword evidence="8 10" id="KW-0472">Membrane</keyword>
<keyword evidence="4" id="KW-1003">Cell membrane</keyword>
<dbReference type="Pfam" id="PF18075">
    <property type="entry name" value="FtsX_ECD"/>
    <property type="match status" value="1"/>
</dbReference>
<accession>A0A382C5U6</accession>
<evidence type="ECO:0000256" key="5">
    <source>
        <dbReference type="ARBA" id="ARBA00022618"/>
    </source>
</evidence>
<comment type="subcellular location">
    <subcellularLocation>
        <location evidence="1">Cell membrane</location>
        <topology evidence="1">Multi-pass membrane protein</topology>
    </subcellularLocation>
</comment>
<protein>
    <recommendedName>
        <fullName evidence="3">Cell division protein FtsX</fullName>
    </recommendedName>
</protein>
<dbReference type="GO" id="GO:0005886">
    <property type="term" value="C:plasma membrane"/>
    <property type="evidence" value="ECO:0007669"/>
    <property type="project" value="UniProtKB-SubCell"/>
</dbReference>
<name>A0A382C5U6_9ZZZZ</name>
<dbReference type="GO" id="GO:0051301">
    <property type="term" value="P:cell division"/>
    <property type="evidence" value="ECO:0007669"/>
    <property type="project" value="UniProtKB-KW"/>
</dbReference>
<comment type="similarity">
    <text evidence="2">Belongs to the ABC-4 integral membrane protein family. FtsX subfamily.</text>
</comment>
<keyword evidence="6 10" id="KW-0812">Transmembrane</keyword>
<dbReference type="Gene3D" id="3.30.70.3040">
    <property type="match status" value="1"/>
</dbReference>
<feature type="transmembrane region" description="Helical" evidence="10">
    <location>
        <begin position="20"/>
        <end position="43"/>
    </location>
</feature>
<sequence>LISNMTKYWFEESVSNIRHGGIVSLLSIIIITLTVIILSNLTIIRNYLHREMATLKEDAPIIAFLEDNLDMETFNKLRTDLQRANEITNITYVSKEAALKKSQDTFGKYSQAIMEGFADMNPLPASFEIHLNELILDPNTLPDIASWIGGLAGIEDVTYEQYSSNFINKAETVILIFSILMGGSSVVIVSFSIMLTVYFRREEIKILRMVGAGHLYIILPLVTQGIFLGFIGSILGLSGMYLTFYLLFSQQIGDIEFITPTQFLSIILIGTLLGLIGSLLPIKRYMEV</sequence>
<evidence type="ECO:0000256" key="8">
    <source>
        <dbReference type="ARBA" id="ARBA00023136"/>
    </source>
</evidence>
<keyword evidence="7 10" id="KW-1133">Transmembrane helix</keyword>
<evidence type="ECO:0000256" key="4">
    <source>
        <dbReference type="ARBA" id="ARBA00022475"/>
    </source>
</evidence>
<feature type="domain" description="FtsX extracellular" evidence="12">
    <location>
        <begin position="61"/>
        <end position="157"/>
    </location>
</feature>
<feature type="transmembrane region" description="Helical" evidence="10">
    <location>
        <begin position="260"/>
        <end position="282"/>
    </location>
</feature>
<dbReference type="Pfam" id="PF02687">
    <property type="entry name" value="FtsX"/>
    <property type="match status" value="1"/>
</dbReference>
<dbReference type="PIRSF" id="PIRSF003097">
    <property type="entry name" value="FtsX"/>
    <property type="match status" value="1"/>
</dbReference>
<dbReference type="InterPro" id="IPR040690">
    <property type="entry name" value="FtsX_ECD"/>
</dbReference>
<feature type="transmembrane region" description="Helical" evidence="10">
    <location>
        <begin position="173"/>
        <end position="195"/>
    </location>
</feature>
<dbReference type="PANTHER" id="PTHR47755:SF1">
    <property type="entry name" value="CELL DIVISION PROTEIN FTSX"/>
    <property type="match status" value="1"/>
</dbReference>
<evidence type="ECO:0000256" key="7">
    <source>
        <dbReference type="ARBA" id="ARBA00022989"/>
    </source>
</evidence>
<evidence type="ECO:0000256" key="9">
    <source>
        <dbReference type="ARBA" id="ARBA00023306"/>
    </source>
</evidence>
<feature type="domain" description="ABC3 transporter permease C-terminal" evidence="11">
    <location>
        <begin position="176"/>
        <end position="286"/>
    </location>
</feature>
<evidence type="ECO:0000256" key="6">
    <source>
        <dbReference type="ARBA" id="ARBA00022692"/>
    </source>
</evidence>
<evidence type="ECO:0000256" key="2">
    <source>
        <dbReference type="ARBA" id="ARBA00007379"/>
    </source>
</evidence>
<evidence type="ECO:0000256" key="10">
    <source>
        <dbReference type="SAM" id="Phobius"/>
    </source>
</evidence>
<evidence type="ECO:0000313" key="13">
    <source>
        <dbReference type="EMBL" id="SVB21475.1"/>
    </source>
</evidence>
<gene>
    <name evidence="13" type="ORF">METZ01_LOCUS174329</name>
</gene>
<dbReference type="EMBL" id="UINC01032959">
    <property type="protein sequence ID" value="SVB21475.1"/>
    <property type="molecule type" value="Genomic_DNA"/>
</dbReference>
<keyword evidence="5" id="KW-0132">Cell division</keyword>
<feature type="transmembrane region" description="Helical" evidence="10">
    <location>
        <begin position="215"/>
        <end position="248"/>
    </location>
</feature>
<keyword evidence="9" id="KW-0131">Cell cycle</keyword>
<organism evidence="13">
    <name type="scientific">marine metagenome</name>
    <dbReference type="NCBI Taxonomy" id="408172"/>
    <lineage>
        <taxon>unclassified sequences</taxon>
        <taxon>metagenomes</taxon>
        <taxon>ecological metagenomes</taxon>
    </lineage>
</organism>
<dbReference type="InterPro" id="IPR004513">
    <property type="entry name" value="FtsX"/>
</dbReference>
<feature type="non-terminal residue" evidence="13">
    <location>
        <position position="1"/>
    </location>
</feature>
<dbReference type="InterPro" id="IPR003838">
    <property type="entry name" value="ABC3_permease_C"/>
</dbReference>
<evidence type="ECO:0000256" key="3">
    <source>
        <dbReference type="ARBA" id="ARBA00021907"/>
    </source>
</evidence>
<evidence type="ECO:0000259" key="11">
    <source>
        <dbReference type="Pfam" id="PF02687"/>
    </source>
</evidence>
<dbReference type="AlphaFoldDB" id="A0A382C5U6"/>
<proteinExistence type="inferred from homology"/>
<evidence type="ECO:0000259" key="12">
    <source>
        <dbReference type="Pfam" id="PF18075"/>
    </source>
</evidence>
<reference evidence="13" key="1">
    <citation type="submission" date="2018-05" db="EMBL/GenBank/DDBJ databases">
        <authorList>
            <person name="Lanie J.A."/>
            <person name="Ng W.-L."/>
            <person name="Kazmierczak K.M."/>
            <person name="Andrzejewski T.M."/>
            <person name="Davidsen T.M."/>
            <person name="Wayne K.J."/>
            <person name="Tettelin H."/>
            <person name="Glass J.I."/>
            <person name="Rusch D."/>
            <person name="Podicherti R."/>
            <person name="Tsui H.-C.T."/>
            <person name="Winkler M.E."/>
        </authorList>
    </citation>
    <scope>NUCLEOTIDE SEQUENCE</scope>
</reference>